<sequence length="234" mass="25419">MPSRAPMLSFTTNVTARLCYTGQNGVSSSPIPTLGTSAPTEPSLDEVVQLSQPLPSLPHRRISAPGAPRITTVPLPASPGNTSSSPEPELFPLSLLAPLTQVTMDQLRAIFLITPIHLHVLIDQVIHLGTFNGEYPGETYSALDLFTALHSLTTQSMDLHLTFTCLPQDIRDKVRTAFLSRNHRHAGAVNIWEQFAFGQRLLGGPTGHDLLMGKNDIWGFEDSAFDGHSIVHLA</sequence>
<accession>A0AAD5W1C9</accession>
<dbReference type="Proteomes" id="UP001213000">
    <property type="component" value="Unassembled WGS sequence"/>
</dbReference>
<organism evidence="2 3">
    <name type="scientific">Leucocoprinus birnbaumii</name>
    <dbReference type="NCBI Taxonomy" id="56174"/>
    <lineage>
        <taxon>Eukaryota</taxon>
        <taxon>Fungi</taxon>
        <taxon>Dikarya</taxon>
        <taxon>Basidiomycota</taxon>
        <taxon>Agaricomycotina</taxon>
        <taxon>Agaricomycetes</taxon>
        <taxon>Agaricomycetidae</taxon>
        <taxon>Agaricales</taxon>
        <taxon>Agaricineae</taxon>
        <taxon>Agaricaceae</taxon>
        <taxon>Leucocoprinus</taxon>
    </lineage>
</organism>
<evidence type="ECO:0000256" key="1">
    <source>
        <dbReference type="SAM" id="MobiDB-lite"/>
    </source>
</evidence>
<evidence type="ECO:0000313" key="3">
    <source>
        <dbReference type="Proteomes" id="UP001213000"/>
    </source>
</evidence>
<name>A0AAD5W1C9_9AGAR</name>
<proteinExistence type="predicted"/>
<protein>
    <submittedName>
        <fullName evidence="2">Uncharacterized protein</fullName>
    </submittedName>
</protein>
<feature type="region of interest" description="Disordered" evidence="1">
    <location>
        <begin position="58"/>
        <end position="87"/>
    </location>
</feature>
<keyword evidence="3" id="KW-1185">Reference proteome</keyword>
<dbReference type="AlphaFoldDB" id="A0AAD5W1C9"/>
<dbReference type="EMBL" id="JANIEX010000029">
    <property type="protein sequence ID" value="KAJ3575706.1"/>
    <property type="molecule type" value="Genomic_DNA"/>
</dbReference>
<gene>
    <name evidence="2" type="ORF">NP233_g911</name>
</gene>
<reference evidence="2" key="1">
    <citation type="submission" date="2022-07" db="EMBL/GenBank/DDBJ databases">
        <title>Genome Sequence of Leucocoprinus birnbaumii.</title>
        <authorList>
            <person name="Buettner E."/>
        </authorList>
    </citation>
    <scope>NUCLEOTIDE SEQUENCE</scope>
    <source>
        <strain evidence="2">VT141</strain>
    </source>
</reference>
<evidence type="ECO:0000313" key="2">
    <source>
        <dbReference type="EMBL" id="KAJ3575706.1"/>
    </source>
</evidence>
<comment type="caution">
    <text evidence="2">The sequence shown here is derived from an EMBL/GenBank/DDBJ whole genome shotgun (WGS) entry which is preliminary data.</text>
</comment>